<keyword evidence="3" id="KW-1185">Reference proteome</keyword>
<feature type="region of interest" description="Disordered" evidence="1">
    <location>
        <begin position="1"/>
        <end position="50"/>
    </location>
</feature>
<reference evidence="2 3" key="1">
    <citation type="submission" date="2022-05" db="EMBL/GenBank/DDBJ databases">
        <authorList>
            <person name="Park J.-S."/>
        </authorList>
    </citation>
    <scope>NUCLEOTIDE SEQUENCE [LARGE SCALE GENOMIC DNA]</scope>
    <source>
        <strain evidence="2 3">2012CJ34-2</strain>
    </source>
</reference>
<dbReference type="RefSeq" id="WP_249698389.1">
    <property type="nucleotide sequence ID" value="NZ_JAMFLX010000005.1"/>
</dbReference>
<comment type="caution">
    <text evidence="2">The sequence shown here is derived from an EMBL/GenBank/DDBJ whole genome shotgun (WGS) entry which is preliminary data.</text>
</comment>
<feature type="compositionally biased region" description="Polar residues" evidence="1">
    <location>
        <begin position="15"/>
        <end position="37"/>
    </location>
</feature>
<gene>
    <name evidence="2" type="ORF">M3P05_05425</name>
</gene>
<dbReference type="Proteomes" id="UP001203338">
    <property type="component" value="Unassembled WGS sequence"/>
</dbReference>
<evidence type="ECO:0000313" key="3">
    <source>
        <dbReference type="Proteomes" id="UP001203338"/>
    </source>
</evidence>
<proteinExistence type="predicted"/>
<accession>A0ABT0PDT7</accession>
<evidence type="ECO:0000256" key="1">
    <source>
        <dbReference type="SAM" id="MobiDB-lite"/>
    </source>
</evidence>
<evidence type="ECO:0000313" key="2">
    <source>
        <dbReference type="EMBL" id="MCL6269386.1"/>
    </source>
</evidence>
<protein>
    <submittedName>
        <fullName evidence="2">Uncharacterized protein</fullName>
    </submittedName>
</protein>
<organism evidence="2 3">
    <name type="scientific">Parendozoicomonas callyspongiae</name>
    <dbReference type="NCBI Taxonomy" id="2942213"/>
    <lineage>
        <taxon>Bacteria</taxon>
        <taxon>Pseudomonadati</taxon>
        <taxon>Pseudomonadota</taxon>
        <taxon>Gammaproteobacteria</taxon>
        <taxon>Oceanospirillales</taxon>
        <taxon>Endozoicomonadaceae</taxon>
        <taxon>Parendozoicomonas</taxon>
    </lineage>
</organism>
<name>A0ABT0PDT7_9GAMM</name>
<dbReference type="EMBL" id="JAMFLX010000005">
    <property type="protein sequence ID" value="MCL6269386.1"/>
    <property type="molecule type" value="Genomic_DNA"/>
</dbReference>
<sequence length="548" mass="58570">MNTRIGPGVHRGHTGTLSQLPSQGQPRTTSRHYTPTASVIPERQQGHSLSSSLTAGKKLAGSIVFGSEQFHFDKASSKKDKAIAVAGQARTVVGKLQSAALFAQKAAVTGDKIGKGSTSTLNSGAFANSFTALQSLSLVTQTLTFAKTTGTGLYRAVRDIAAQGKRKEAQQLLKEYDAESRTFNGKNDPEKLKKLEHLTDYKGSDLSRNKKQIAVSHLDRIKSLTGNGFSIATSAATIAGQAGASVGRFLPGLSLGANSIATLSSAVKSGKQIIALNNLAKATEQTDDPLLKALSGHIKKERTTHARKHLISTGTSAIAAGVDIGLLASGAGAPAAFIASGIIGTAAGIGTLAFDAIHNRKLAKVREKSQELIASGRPLKSLARENIGVAEKAFLKRLRTGQGQDLSSAVKFLRDFGVTDNTIKKLQLAPEKEAIKKLREVIYTDKVKFKGLMLKQTGKTLLHVSGLSALGKRIKAGSQWLAGKLERAATYVSNKIQQLVPQQQTIYYGYSLMVPPPAGPQSFHIQVQIPETPFQWNFHQFQRMRYTV</sequence>